<accession>A0A485L9S4</accession>
<sequence length="396" mass="40439">MPQASQRASRSRPTWYVAVHIGAGKHGISTKAKEDADACMSAALAAAAAVLDAGGDATAAVESAVQVLEDADATNAGCNGSHVNLTTDGRVETDASIVDGGSGAMGCCGAVHGVRNPISLAAHLLRSQHKSVGPRQPPIFLVGEGAFQAAQAAALATIDYTVEPIAAAAVARHRAKMEDVMQPWSSSETVALDTVGAICIDGHGRSAAAVSSAGIALKQPGRVGHAGCPRLGCSATVATENYSAAFSCTGRGEHLMQAGLLQQVERHVATRSSSSSTPLQELIHFAFDDAMAANGGVPVEGGVIGLVQRQVSCVAPQPSTKKRKRPAIATPPVTRPSVDFVAAFSTPSMAVGVCSSVDNDTSPITHILRLATSDQLAVHVHQLGASSRTVHTTTDQ</sequence>
<dbReference type="AlphaFoldDB" id="A0A485L9S4"/>
<dbReference type="InterPro" id="IPR029055">
    <property type="entry name" value="Ntn_hydrolases_N"/>
</dbReference>
<protein>
    <submittedName>
        <fullName evidence="4">Aste57867_17587 protein</fullName>
    </submittedName>
</protein>
<evidence type="ECO:0000256" key="1">
    <source>
        <dbReference type="PIRSR" id="PIRSR600246-1"/>
    </source>
</evidence>
<keyword evidence="5" id="KW-1185">Reference proteome</keyword>
<dbReference type="Gene3D" id="3.60.20.30">
    <property type="entry name" value="(Glycosyl)asparaginase"/>
    <property type="match status" value="1"/>
</dbReference>
<dbReference type="EMBL" id="CAADRA010006221">
    <property type="protein sequence ID" value="VFT94338.1"/>
    <property type="molecule type" value="Genomic_DNA"/>
</dbReference>
<evidence type="ECO:0000256" key="2">
    <source>
        <dbReference type="PIRSR" id="PIRSR600246-3"/>
    </source>
</evidence>
<dbReference type="CDD" id="cd04514">
    <property type="entry name" value="Taspase1_like"/>
    <property type="match status" value="1"/>
</dbReference>
<dbReference type="Pfam" id="PF01112">
    <property type="entry name" value="Asparaginase_2"/>
    <property type="match status" value="1"/>
</dbReference>
<dbReference type="InterPro" id="IPR000246">
    <property type="entry name" value="Peptidase_T2"/>
</dbReference>
<evidence type="ECO:0000313" key="4">
    <source>
        <dbReference type="EMBL" id="VFT94338.1"/>
    </source>
</evidence>
<gene>
    <name evidence="4" type="primary">Aste57867_17587</name>
    <name evidence="3" type="ORF">As57867_017527</name>
    <name evidence="4" type="ORF">ASTE57867_17587</name>
</gene>
<evidence type="ECO:0000313" key="5">
    <source>
        <dbReference type="Proteomes" id="UP000332933"/>
    </source>
</evidence>
<evidence type="ECO:0000313" key="3">
    <source>
        <dbReference type="EMBL" id="KAF0691130.1"/>
    </source>
</evidence>
<reference evidence="3" key="2">
    <citation type="submission" date="2019-06" db="EMBL/GenBank/DDBJ databases">
        <title>Genomics analysis of Aphanomyces spp. identifies a new class of oomycete effector associated with host adaptation.</title>
        <authorList>
            <person name="Gaulin E."/>
        </authorList>
    </citation>
    <scope>NUCLEOTIDE SEQUENCE</scope>
    <source>
        <strain evidence="3">CBS 578.67</strain>
    </source>
</reference>
<name>A0A485L9S4_9STRA</name>
<dbReference type="SUPFAM" id="SSF56235">
    <property type="entry name" value="N-terminal nucleophile aminohydrolases (Ntn hydrolases)"/>
    <property type="match status" value="1"/>
</dbReference>
<proteinExistence type="predicted"/>
<feature type="active site" description="Nucleophile" evidence="1">
    <location>
        <position position="194"/>
    </location>
</feature>
<dbReference type="PANTHER" id="PTHR10188:SF8">
    <property type="entry name" value="THREONINE ASPARTASE 1"/>
    <property type="match status" value="1"/>
</dbReference>
<dbReference type="OrthoDB" id="77601at2759"/>
<feature type="site" description="Cleavage; by autolysis" evidence="2">
    <location>
        <begin position="193"/>
        <end position="194"/>
    </location>
</feature>
<dbReference type="PANTHER" id="PTHR10188">
    <property type="entry name" value="L-ASPARAGINASE"/>
    <property type="match status" value="1"/>
</dbReference>
<dbReference type="GO" id="GO:0004298">
    <property type="term" value="F:threonine-type endopeptidase activity"/>
    <property type="evidence" value="ECO:0007669"/>
    <property type="project" value="InterPro"/>
</dbReference>
<dbReference type="GO" id="GO:0005737">
    <property type="term" value="C:cytoplasm"/>
    <property type="evidence" value="ECO:0007669"/>
    <property type="project" value="TreeGrafter"/>
</dbReference>
<reference evidence="4 5" key="1">
    <citation type="submission" date="2019-03" db="EMBL/GenBank/DDBJ databases">
        <authorList>
            <person name="Gaulin E."/>
            <person name="Dumas B."/>
        </authorList>
    </citation>
    <scope>NUCLEOTIDE SEQUENCE [LARGE SCALE GENOMIC DNA]</scope>
    <source>
        <strain evidence="4">CBS 568.67</strain>
    </source>
</reference>
<dbReference type="InterPro" id="IPR037464">
    <property type="entry name" value="Taspase1"/>
</dbReference>
<dbReference type="Proteomes" id="UP000332933">
    <property type="component" value="Unassembled WGS sequence"/>
</dbReference>
<organism evidence="4 5">
    <name type="scientific">Aphanomyces stellatus</name>
    <dbReference type="NCBI Taxonomy" id="120398"/>
    <lineage>
        <taxon>Eukaryota</taxon>
        <taxon>Sar</taxon>
        <taxon>Stramenopiles</taxon>
        <taxon>Oomycota</taxon>
        <taxon>Saprolegniomycetes</taxon>
        <taxon>Saprolegniales</taxon>
        <taxon>Verrucalvaceae</taxon>
        <taxon>Aphanomyces</taxon>
    </lineage>
</organism>
<dbReference type="EMBL" id="VJMH01006200">
    <property type="protein sequence ID" value="KAF0691130.1"/>
    <property type="molecule type" value="Genomic_DNA"/>
</dbReference>
<dbReference type="GO" id="GO:0051604">
    <property type="term" value="P:protein maturation"/>
    <property type="evidence" value="ECO:0007669"/>
    <property type="project" value="TreeGrafter"/>
</dbReference>